<proteinExistence type="predicted"/>
<feature type="region of interest" description="Disordered" evidence="1">
    <location>
        <begin position="77"/>
        <end position="117"/>
    </location>
</feature>
<keyword evidence="3" id="KW-1185">Reference proteome</keyword>
<organism evidence="2 3">
    <name type="scientific">Nepenthes gracilis</name>
    <name type="common">Slender pitcher plant</name>
    <dbReference type="NCBI Taxonomy" id="150966"/>
    <lineage>
        <taxon>Eukaryota</taxon>
        <taxon>Viridiplantae</taxon>
        <taxon>Streptophyta</taxon>
        <taxon>Embryophyta</taxon>
        <taxon>Tracheophyta</taxon>
        <taxon>Spermatophyta</taxon>
        <taxon>Magnoliopsida</taxon>
        <taxon>eudicotyledons</taxon>
        <taxon>Gunneridae</taxon>
        <taxon>Pentapetalae</taxon>
        <taxon>Caryophyllales</taxon>
        <taxon>Nepenthaceae</taxon>
        <taxon>Nepenthes</taxon>
    </lineage>
</organism>
<name>A0AAD3SJE0_NEPGR</name>
<dbReference type="EMBL" id="BSYO01000011">
    <property type="protein sequence ID" value="GMH11859.1"/>
    <property type="molecule type" value="Genomic_DNA"/>
</dbReference>
<sequence length="117" mass="12829">MRHAACIRFAHNSKSNTSSEIQHQVAADGGDQVHCDMYTDIRCITAASVSVKNQIYACSIAPCIDSFITEERKIYSSHTNHSKFQNNKPPVDRSPNNLPIRLNKGKGGAAPHAPVIQ</sequence>
<dbReference type="AlphaFoldDB" id="A0AAD3SJE0"/>
<evidence type="ECO:0000313" key="3">
    <source>
        <dbReference type="Proteomes" id="UP001279734"/>
    </source>
</evidence>
<feature type="compositionally biased region" description="Polar residues" evidence="1">
    <location>
        <begin position="77"/>
        <end position="88"/>
    </location>
</feature>
<reference evidence="2" key="1">
    <citation type="submission" date="2023-05" db="EMBL/GenBank/DDBJ databases">
        <title>Nepenthes gracilis genome sequencing.</title>
        <authorList>
            <person name="Fukushima K."/>
        </authorList>
    </citation>
    <scope>NUCLEOTIDE SEQUENCE</scope>
    <source>
        <strain evidence="2">SING2019-196</strain>
    </source>
</reference>
<dbReference type="Proteomes" id="UP001279734">
    <property type="component" value="Unassembled WGS sequence"/>
</dbReference>
<gene>
    <name evidence="2" type="ORF">Nepgr_013700</name>
</gene>
<protein>
    <submittedName>
        <fullName evidence="2">Uncharacterized protein</fullName>
    </submittedName>
</protein>
<accession>A0AAD3SJE0</accession>
<evidence type="ECO:0000256" key="1">
    <source>
        <dbReference type="SAM" id="MobiDB-lite"/>
    </source>
</evidence>
<comment type="caution">
    <text evidence="2">The sequence shown here is derived from an EMBL/GenBank/DDBJ whole genome shotgun (WGS) entry which is preliminary data.</text>
</comment>
<evidence type="ECO:0000313" key="2">
    <source>
        <dbReference type="EMBL" id="GMH11859.1"/>
    </source>
</evidence>